<gene>
    <name evidence="1" type="ORF">HNR39_002645</name>
</gene>
<dbReference type="InterPro" id="IPR036619">
    <property type="entry name" value="NinB_sf"/>
</dbReference>
<name>A0A840RT25_9BURK</name>
<dbReference type="Pfam" id="PF05772">
    <property type="entry name" value="NinB"/>
    <property type="match status" value="1"/>
</dbReference>
<evidence type="ECO:0000313" key="1">
    <source>
        <dbReference type="EMBL" id="MBB5200803.1"/>
    </source>
</evidence>
<protein>
    <recommendedName>
        <fullName evidence="3">NinB protein</fullName>
    </recommendedName>
</protein>
<dbReference type="Proteomes" id="UP000571084">
    <property type="component" value="Unassembled WGS sequence"/>
</dbReference>
<dbReference type="AlphaFoldDB" id="A0A840RT25"/>
<dbReference type="SUPFAM" id="SSF103370">
    <property type="entry name" value="NinB"/>
    <property type="match status" value="1"/>
</dbReference>
<evidence type="ECO:0008006" key="3">
    <source>
        <dbReference type="Google" id="ProtNLM"/>
    </source>
</evidence>
<proteinExistence type="predicted"/>
<dbReference type="InterPro" id="IPR008711">
    <property type="entry name" value="Recombinase_NinB"/>
</dbReference>
<dbReference type="RefSeq" id="WP_168055744.1">
    <property type="nucleotide sequence ID" value="NZ_JAAOZT010000007.1"/>
</dbReference>
<reference evidence="1 2" key="1">
    <citation type="submission" date="2020-08" db="EMBL/GenBank/DDBJ databases">
        <title>Genomic Encyclopedia of Type Strains, Phase IV (KMG-IV): sequencing the most valuable type-strain genomes for metagenomic binning, comparative biology and taxonomic classification.</title>
        <authorList>
            <person name="Goeker M."/>
        </authorList>
    </citation>
    <scope>NUCLEOTIDE SEQUENCE [LARGE SCALE GENOMIC DNA]</scope>
    <source>
        <strain evidence="1 2">DSM 23240</strain>
    </source>
</reference>
<dbReference type="EMBL" id="JACHHQ010000005">
    <property type="protein sequence ID" value="MBB5200803.1"/>
    <property type="molecule type" value="Genomic_DNA"/>
</dbReference>
<accession>A0A840RT25</accession>
<comment type="caution">
    <text evidence="1">The sequence shown here is derived from an EMBL/GenBank/DDBJ whole genome shotgun (WGS) entry which is preliminary data.</text>
</comment>
<dbReference type="Gene3D" id="1.10.3790.10">
    <property type="entry name" value="NinB"/>
    <property type="match status" value="1"/>
</dbReference>
<keyword evidence="2" id="KW-1185">Reference proteome</keyword>
<organism evidence="1 2">
    <name type="scientific">Glaciimonas immobilis</name>
    <dbReference type="NCBI Taxonomy" id="728004"/>
    <lineage>
        <taxon>Bacteria</taxon>
        <taxon>Pseudomonadati</taxon>
        <taxon>Pseudomonadota</taxon>
        <taxon>Betaproteobacteria</taxon>
        <taxon>Burkholderiales</taxon>
        <taxon>Oxalobacteraceae</taxon>
        <taxon>Glaciimonas</taxon>
    </lineage>
</organism>
<sequence length="131" mass="14645">MKKHFVIRHGQKGNRLYICQHIMDGAEGDVVKITPPTRTLEQNSKLWPMLADVSKQVNWHGNKLTGDEWKDVFTAAIEKQKVVPGIDGGFVVCGAKTSQYSKPKFAEMIELIYAFGAQQSVVWSDPAERAA</sequence>
<evidence type="ECO:0000313" key="2">
    <source>
        <dbReference type="Proteomes" id="UP000571084"/>
    </source>
</evidence>